<name>A0AAX2QEY3_9HYPH</name>
<gene>
    <name evidence="1" type="ORF">EV131_11381</name>
</gene>
<reference evidence="1 2" key="1">
    <citation type="submission" date="2019-03" db="EMBL/GenBank/DDBJ databases">
        <title>Genomic Encyclopedia of Type Strains, Phase IV (KMG-V): Genome sequencing to study the core and pangenomes of soil and plant-associated prokaryotes.</title>
        <authorList>
            <person name="Whitman W."/>
        </authorList>
    </citation>
    <scope>NUCLEOTIDE SEQUENCE [LARGE SCALE GENOMIC DNA]</scope>
    <source>
        <strain evidence="1 2">FB403</strain>
    </source>
</reference>
<sequence length="45" mass="5083">MPGSARLTFSTCRCHAFTIFDRTFRFGIWVIVALGFRASVCLKQA</sequence>
<dbReference type="EMBL" id="SMBI01000013">
    <property type="protein sequence ID" value="TCU19481.1"/>
    <property type="molecule type" value="Genomic_DNA"/>
</dbReference>
<proteinExistence type="predicted"/>
<dbReference type="Proteomes" id="UP000295021">
    <property type="component" value="Unassembled WGS sequence"/>
</dbReference>
<accession>A0AAX2QEY3</accession>
<protein>
    <submittedName>
        <fullName evidence="1">Uncharacterized protein</fullName>
    </submittedName>
</protein>
<comment type="caution">
    <text evidence="1">The sequence shown here is derived from an EMBL/GenBank/DDBJ whole genome shotgun (WGS) entry which is preliminary data.</text>
</comment>
<organism evidence="1 2">
    <name type="scientific">Rhizobium laguerreae</name>
    <dbReference type="NCBI Taxonomy" id="1076926"/>
    <lineage>
        <taxon>Bacteria</taxon>
        <taxon>Pseudomonadati</taxon>
        <taxon>Pseudomonadota</taxon>
        <taxon>Alphaproteobacteria</taxon>
        <taxon>Hyphomicrobiales</taxon>
        <taxon>Rhizobiaceae</taxon>
        <taxon>Rhizobium/Agrobacterium group</taxon>
        <taxon>Rhizobium</taxon>
    </lineage>
</organism>
<evidence type="ECO:0000313" key="2">
    <source>
        <dbReference type="Proteomes" id="UP000295021"/>
    </source>
</evidence>
<dbReference type="AlphaFoldDB" id="A0AAX2QEY3"/>
<evidence type="ECO:0000313" key="1">
    <source>
        <dbReference type="EMBL" id="TCU19481.1"/>
    </source>
</evidence>